<reference evidence="2 3" key="1">
    <citation type="submission" date="2019-10" db="EMBL/GenBank/DDBJ databases">
        <title>Assembly and Annotation for the nematode Trichostrongylus colubriformis.</title>
        <authorList>
            <person name="Martin J."/>
        </authorList>
    </citation>
    <scope>NUCLEOTIDE SEQUENCE [LARGE SCALE GENOMIC DNA]</scope>
    <source>
        <strain evidence="2">G859</strain>
        <tissue evidence="2">Whole worm</tissue>
    </source>
</reference>
<sequence length="74" mass="8741">MESYSILGKSKFFNYYMLALPVLSTLYLVKAEKRRIKDITENVNVNKHATRASGYDGWTNYYLLIQKQWMSLLL</sequence>
<feature type="transmembrane region" description="Helical" evidence="1">
    <location>
        <begin position="12"/>
        <end position="29"/>
    </location>
</feature>
<dbReference type="EMBL" id="WIXE01011942">
    <property type="protein sequence ID" value="KAK5976374.1"/>
    <property type="molecule type" value="Genomic_DNA"/>
</dbReference>
<comment type="caution">
    <text evidence="2">The sequence shown here is derived from an EMBL/GenBank/DDBJ whole genome shotgun (WGS) entry which is preliminary data.</text>
</comment>
<organism evidence="2 3">
    <name type="scientific">Trichostrongylus colubriformis</name>
    <name type="common">Black scour worm</name>
    <dbReference type="NCBI Taxonomy" id="6319"/>
    <lineage>
        <taxon>Eukaryota</taxon>
        <taxon>Metazoa</taxon>
        <taxon>Ecdysozoa</taxon>
        <taxon>Nematoda</taxon>
        <taxon>Chromadorea</taxon>
        <taxon>Rhabditida</taxon>
        <taxon>Rhabditina</taxon>
        <taxon>Rhabditomorpha</taxon>
        <taxon>Strongyloidea</taxon>
        <taxon>Trichostrongylidae</taxon>
        <taxon>Trichostrongylus</taxon>
    </lineage>
</organism>
<accession>A0AAN8FHA9</accession>
<evidence type="ECO:0000313" key="2">
    <source>
        <dbReference type="EMBL" id="KAK5976374.1"/>
    </source>
</evidence>
<evidence type="ECO:0000313" key="3">
    <source>
        <dbReference type="Proteomes" id="UP001331761"/>
    </source>
</evidence>
<keyword evidence="1" id="KW-1133">Transmembrane helix</keyword>
<proteinExistence type="predicted"/>
<dbReference type="Proteomes" id="UP001331761">
    <property type="component" value="Unassembled WGS sequence"/>
</dbReference>
<keyword evidence="3" id="KW-1185">Reference proteome</keyword>
<gene>
    <name evidence="2" type="ORF">GCK32_005527</name>
</gene>
<protein>
    <submittedName>
        <fullName evidence="2">Uncharacterized protein</fullName>
    </submittedName>
</protein>
<keyword evidence="1" id="KW-0812">Transmembrane</keyword>
<keyword evidence="1" id="KW-0472">Membrane</keyword>
<evidence type="ECO:0000256" key="1">
    <source>
        <dbReference type="SAM" id="Phobius"/>
    </source>
</evidence>
<name>A0AAN8FHA9_TRICO</name>
<dbReference type="AlphaFoldDB" id="A0AAN8FHA9"/>